<dbReference type="HOGENOM" id="CLU_094502_3_1_4"/>
<dbReference type="RefSeq" id="WP_009206626.1">
    <property type="nucleotide sequence ID" value="NC_022357.1"/>
</dbReference>
<feature type="chain" id="PRO_5004535711" evidence="1">
    <location>
        <begin position="25"/>
        <end position="210"/>
    </location>
</feature>
<dbReference type="AlphaFoldDB" id="S6A9N6"/>
<dbReference type="STRING" id="1163617.SCD_n00578"/>
<dbReference type="KEGG" id="sdr:SCD_n00578"/>
<dbReference type="Pfam" id="PF05494">
    <property type="entry name" value="MlaC"/>
    <property type="match status" value="1"/>
</dbReference>
<dbReference type="PANTHER" id="PTHR36573">
    <property type="entry name" value="INTERMEMBRANE PHOSPHOLIPID TRANSPORT SYSTEM BINDING PROTEIN MLAC"/>
    <property type="match status" value="1"/>
</dbReference>
<keyword evidence="1" id="KW-0732">Signal</keyword>
<dbReference type="PIRSF" id="PIRSF004649">
    <property type="entry name" value="MlaC"/>
    <property type="match status" value="1"/>
</dbReference>
<evidence type="ECO:0000256" key="1">
    <source>
        <dbReference type="SAM" id="SignalP"/>
    </source>
</evidence>
<dbReference type="EMBL" id="AP013066">
    <property type="protein sequence ID" value="BAN34425.1"/>
    <property type="molecule type" value="Genomic_DNA"/>
</dbReference>
<dbReference type="PANTHER" id="PTHR36573:SF1">
    <property type="entry name" value="INTERMEMBRANE PHOSPHOLIPID TRANSPORT SYSTEM BINDING PROTEIN MLAC"/>
    <property type="match status" value="1"/>
</dbReference>
<reference evidence="2 3" key="1">
    <citation type="journal article" date="2012" name="Appl. Environ. Microbiol.">
        <title>Draft genome sequence of a psychrotolerant sulfur-oxidizing bacterium, Sulfuricella denitrificans skB26, and proteomic insights into cold adaptation.</title>
        <authorList>
            <person name="Watanabe T."/>
            <person name="Kojima H."/>
            <person name="Fukui M."/>
        </authorList>
    </citation>
    <scope>NUCLEOTIDE SEQUENCE [LARGE SCALE GENOMIC DNA]</scope>
    <source>
        <strain evidence="3">skB26</strain>
    </source>
</reference>
<dbReference type="InterPro" id="IPR008869">
    <property type="entry name" value="MlaC/ttg2D"/>
</dbReference>
<dbReference type="Gene3D" id="1.10.10.640">
    <property type="entry name" value="phospholipid-binding protein"/>
    <property type="match status" value="1"/>
</dbReference>
<evidence type="ECO:0000313" key="2">
    <source>
        <dbReference type="EMBL" id="BAN34425.1"/>
    </source>
</evidence>
<proteinExistence type="predicted"/>
<name>S6A9N6_SULDS</name>
<organism evidence="2 3">
    <name type="scientific">Sulfuricella denitrificans (strain DSM 22764 / NBRC 105220 / skB26)</name>
    <dbReference type="NCBI Taxonomy" id="1163617"/>
    <lineage>
        <taxon>Bacteria</taxon>
        <taxon>Pseudomonadati</taxon>
        <taxon>Pseudomonadota</taxon>
        <taxon>Betaproteobacteria</taxon>
        <taxon>Nitrosomonadales</taxon>
        <taxon>Sulfuricellaceae</taxon>
        <taxon>Sulfuricella</taxon>
    </lineage>
</organism>
<keyword evidence="3" id="KW-1185">Reference proteome</keyword>
<evidence type="ECO:0000313" key="3">
    <source>
        <dbReference type="Proteomes" id="UP000015559"/>
    </source>
</evidence>
<dbReference type="Gene3D" id="3.10.450.50">
    <property type="match status" value="1"/>
</dbReference>
<sequence length="210" mass="23382">MKKSFCHVLFLATALYFAMATAVAAEMAPDALIKETSQNVLEIVKKDKDIQAGNRQKIYALVDAKVLPHFDFKRMTQLAVGKYWRQATPAQQDSLIKEFRSLLVRTYSISLSTYKNQTIDYKPVRMLAGDTDVTVRTMVNQPGGLPIPIDYGLQKNADGWKVYDVVVDNISLVTNYRGSFASEIRQSGIDGLIKVLVDKNRVAETSGAKG</sequence>
<dbReference type="Proteomes" id="UP000015559">
    <property type="component" value="Chromosome"/>
</dbReference>
<protein>
    <submittedName>
        <fullName evidence="2">Signal peptide protein</fullName>
    </submittedName>
</protein>
<accession>S6A9N6</accession>
<feature type="signal peptide" evidence="1">
    <location>
        <begin position="1"/>
        <end position="24"/>
    </location>
</feature>
<dbReference type="eggNOG" id="COG2854">
    <property type="taxonomic scope" value="Bacteria"/>
</dbReference>
<gene>
    <name evidence="2" type="ORF">SCD_n00578</name>
</gene>